<gene>
    <name evidence="1" type="ORF">CEN44_17830</name>
</gene>
<reference evidence="1 2" key="1">
    <citation type="submission" date="2017-08" db="EMBL/GenBank/DDBJ databases">
        <title>Genomes of Fischerella (Mastigocladus) sp. strains.</title>
        <authorList>
            <person name="Miller S.R."/>
        </authorList>
    </citation>
    <scope>NUCLEOTIDE SEQUENCE [LARGE SCALE GENOMIC DNA]</scope>
    <source>
        <strain evidence="1 2">CCMEE 5323</strain>
    </source>
</reference>
<organism evidence="1 2">
    <name type="scientific">Fischerella muscicola CCMEE 5323</name>
    <dbReference type="NCBI Taxonomy" id="2019572"/>
    <lineage>
        <taxon>Bacteria</taxon>
        <taxon>Bacillati</taxon>
        <taxon>Cyanobacteriota</taxon>
        <taxon>Cyanophyceae</taxon>
        <taxon>Nostocales</taxon>
        <taxon>Hapalosiphonaceae</taxon>
        <taxon>Fischerella</taxon>
    </lineage>
</organism>
<dbReference type="EMBL" id="NRQW01000412">
    <property type="protein sequence ID" value="PLZ87309.1"/>
    <property type="molecule type" value="Genomic_DNA"/>
</dbReference>
<proteinExistence type="predicted"/>
<keyword evidence="2" id="KW-1185">Reference proteome</keyword>
<sequence length="82" mass="9006">MKRCTLRGHPKIFWGIRPYFGSGAVEAQSAKLEATKKRPPVIGNCQLVIGKLDHGSSQLPRVSYVNKCKVSYSGAKALLKPH</sequence>
<evidence type="ECO:0000313" key="1">
    <source>
        <dbReference type="EMBL" id="PLZ87309.1"/>
    </source>
</evidence>
<protein>
    <submittedName>
        <fullName evidence="1">Uncharacterized protein</fullName>
    </submittedName>
</protein>
<evidence type="ECO:0000313" key="2">
    <source>
        <dbReference type="Proteomes" id="UP000235036"/>
    </source>
</evidence>
<dbReference type="Proteomes" id="UP000235036">
    <property type="component" value="Unassembled WGS sequence"/>
</dbReference>
<name>A0A2N6K052_FISMU</name>
<accession>A0A2N6K052</accession>
<comment type="caution">
    <text evidence="1">The sequence shown here is derived from an EMBL/GenBank/DDBJ whole genome shotgun (WGS) entry which is preliminary data.</text>
</comment>
<dbReference type="AlphaFoldDB" id="A0A2N6K052"/>